<feature type="compositionally biased region" description="Basic and acidic residues" evidence="1">
    <location>
        <begin position="55"/>
        <end position="66"/>
    </location>
</feature>
<feature type="compositionally biased region" description="Polar residues" evidence="1">
    <location>
        <begin position="1282"/>
        <end position="1292"/>
    </location>
</feature>
<feature type="region of interest" description="Disordered" evidence="1">
    <location>
        <begin position="2483"/>
        <end position="2586"/>
    </location>
</feature>
<feature type="compositionally biased region" description="Low complexity" evidence="1">
    <location>
        <begin position="942"/>
        <end position="1001"/>
    </location>
</feature>
<feature type="compositionally biased region" description="Low complexity" evidence="1">
    <location>
        <begin position="564"/>
        <end position="582"/>
    </location>
</feature>
<evidence type="ECO:0000256" key="1">
    <source>
        <dbReference type="SAM" id="MobiDB-lite"/>
    </source>
</evidence>
<feature type="compositionally biased region" description="Basic and acidic residues" evidence="1">
    <location>
        <begin position="553"/>
        <end position="563"/>
    </location>
</feature>
<feature type="compositionally biased region" description="Basic and acidic residues" evidence="1">
    <location>
        <begin position="2254"/>
        <end position="2268"/>
    </location>
</feature>
<feature type="compositionally biased region" description="Basic and acidic residues" evidence="1">
    <location>
        <begin position="1960"/>
        <end position="1984"/>
    </location>
</feature>
<feature type="compositionally biased region" description="Basic and acidic residues" evidence="1">
    <location>
        <begin position="1066"/>
        <end position="1075"/>
    </location>
</feature>
<feature type="compositionally biased region" description="Basic and acidic residues" evidence="1">
    <location>
        <begin position="1091"/>
        <end position="1102"/>
    </location>
</feature>
<feature type="compositionally biased region" description="Basic and acidic residues" evidence="1">
    <location>
        <begin position="1404"/>
        <end position="1421"/>
    </location>
</feature>
<feature type="compositionally biased region" description="Basic and acidic residues" evidence="1">
    <location>
        <begin position="1471"/>
        <end position="1490"/>
    </location>
</feature>
<feature type="region of interest" description="Disordered" evidence="1">
    <location>
        <begin position="1"/>
        <end position="23"/>
    </location>
</feature>
<feature type="compositionally biased region" description="Basic and acidic residues" evidence="1">
    <location>
        <begin position="1544"/>
        <end position="1558"/>
    </location>
</feature>
<feature type="compositionally biased region" description="Basic and acidic residues" evidence="1">
    <location>
        <begin position="522"/>
        <end position="538"/>
    </location>
</feature>
<dbReference type="InterPro" id="IPR052317">
    <property type="entry name" value="Viral_replicn-host_int_reg"/>
</dbReference>
<evidence type="ECO:0000313" key="3">
    <source>
        <dbReference type="EMBL" id="CEL71346.1"/>
    </source>
</evidence>
<feature type="compositionally biased region" description="Basic and acidic residues" evidence="1">
    <location>
        <begin position="1814"/>
        <end position="1829"/>
    </location>
</feature>
<feature type="region of interest" description="Disordered" evidence="1">
    <location>
        <begin position="55"/>
        <end position="116"/>
    </location>
</feature>
<feature type="compositionally biased region" description="Basic and acidic residues" evidence="1">
    <location>
        <begin position="1936"/>
        <end position="1951"/>
    </location>
</feature>
<dbReference type="PANTHER" id="PTHR44665:SF1">
    <property type="entry name" value="DNAJ HOMOLOG SUBFAMILY C MEMBER 14"/>
    <property type="match status" value="1"/>
</dbReference>
<dbReference type="EMBL" id="CADU01000328">
    <property type="protein sequence ID" value="CCA30100.1"/>
    <property type="molecule type" value="Genomic_DNA"/>
</dbReference>
<feature type="compositionally biased region" description="Polar residues" evidence="1">
    <location>
        <begin position="2664"/>
        <end position="2675"/>
    </location>
</feature>
<feature type="compositionally biased region" description="Polar residues" evidence="1">
    <location>
        <begin position="860"/>
        <end position="875"/>
    </location>
</feature>
<feature type="region of interest" description="Disordered" evidence="1">
    <location>
        <begin position="719"/>
        <end position="1165"/>
    </location>
</feature>
<reference evidence="2" key="2">
    <citation type="submission" date="2011-03" db="EMBL/GenBank/DDBJ databases">
        <authorList>
            <person name="Aslett M."/>
        </authorList>
    </citation>
    <scope>NUCLEOTIDE SEQUENCE</scope>
    <source>
        <strain evidence="2">Liverpool</strain>
    </source>
</reference>
<feature type="region of interest" description="Disordered" evidence="1">
    <location>
        <begin position="183"/>
        <end position="270"/>
    </location>
</feature>
<feature type="compositionally biased region" description="Low complexity" evidence="1">
    <location>
        <begin position="1650"/>
        <end position="1667"/>
    </location>
</feature>
<dbReference type="SUPFAM" id="SSF46565">
    <property type="entry name" value="Chaperone J-domain"/>
    <property type="match status" value="1"/>
</dbReference>
<feature type="compositionally biased region" description="Basic and acidic residues" evidence="1">
    <location>
        <begin position="1586"/>
        <end position="1607"/>
    </location>
</feature>
<sequence>MESLSPPTQAARADTEDGFPPSFVQEQVLVQKLMQQLQERQSHLQQQMHQLHELHAQLAERSRLSRGDSGGNLAFSTATGAQQREARNSAAVSTTPFGGTETACAGPSTGRDSSLVKELSNDLVRSILYVEESHQADAQDEARRPRWVSPMPIDQSAASTSDELTHSLPSTIEIVPVAQQPCTQGHDATSCCTSQPSASAGGPRRHAQAASCTAGNSDGPGPLSAAPSVSAFESGQPSAACVPSVDPRSSLPVSKEGRETGQGESSPSPFLLHAEQPAVLRVCPSTLASRAAPSTAAAVAAAAERTGSRPAARKSEESICSVSVSMSAGGPAPAASPRVALKPGNAGEGPAFCSPPETVESPDSFPLSSFAPSALQASVRVPPCLSSSALSASFGPSNCPPSGGLSSSPRLPPVFPSSEAAGVSLWNPTSDAGFPSRTGLKASEQPIAHRQQPTRSCKHGAVEEDATRWWQTTKERVACRRAARVGLPAKEVRGSGNGEGQGTPSFTTDMEIKEANPRLYSRGEHLEASPLNKEDTGDPSRIQGTRSAATRSGEARTEHERHSPIAGASSGEAPASASMEAGTGTFTDAASAQTRAGRDRGGSRASASRQTAGESSSGELGRPAAALGNTTGAGCRGDGGGASGGVGVEEVFGERRQAGVPHEGPVASLPLSLKTDLVIDEEALDAARDSVADPFRSSAQDRNEVSERECAALLEKLFHVAPRPEEQAGGSEARGVEANAPQRGRPRREYRMEERKKLSTDETSEENGSRKVELWGKSRRRTQSSAVNKTSPVPSKESPSGSPSPFSTGVPGDEQKLRNLKTEESTLPRHSEEADEDADEFLTFIGSPSSRRIDRGRPPRSTSSHWTARCATTRTLPLWRPSEGPPRLGSSRSGGSSLSSFSPASTGPFSSFGPSHAHGFSRPSRGGRASGGRPQNEHSRRASPGLPSTSASSGPSSLSNGNTSISSLSSPSISSSASCSSCSSPSSSSSPCSVSSSSTLSFGPAFLGPAYGASEATATGGEMPNLSASDSAGASPSQFGRALQLEGSHQERFHPFAPNRSRRRLRSAESLDRRRQQNHFQRGKGRGRARQWIDRRGLEARGSRGGVSQSCRSAPPPVSPSLAFASGQSASAADPPPPSGARHDAHAAVYADPPSDDLSPAAGLSRASGLLTSGSAALCVSPTSVHTNSEGVSEMSCPRGVGSVGLRAEGREGTIGLRDSGASPRGPSASYPFSPASSSPSPPSAGDAATVYPLSRLSPSHASSDLRPPFRLTPCRQAGERNASTSRGTKAQPSADCEGREFRPVQSEGPRGAGGPGDGRRRPQAAAASSECLGKKQYEAGAGKVRATQGTTVGVHLRSSSSYEAIMASPPFLAEAQESEQAPQTETSLTCCALASGIAGQHDTGTEKEDTSDKQERKDKGGSSQTYMARNEKPVVACATLSSVSPLAGGGGAKIEGKGAEQAQCVPERGSGVEKGDGERDGAGEEERSKVVQGTDKGEILATDFSLSSSSTFLHISLQKTKTEKEGDERAPAGKEQLGTGSRRSRESSEDRKTDVERAGQPSEKLARSRRKRRLDEGDGGNNRKKKEDKEKPEAVVSEPREAEKSEGQGANQAISAREPAKESTGRCVAARTRHRQMLAEIDAFMNPAASVSSSFRPADSSSSSRASALGISLLASPTQLPPPATFPSSTLSAASALGRRRALPGARADARDPPGRPAPSGPRREAEPAGTRAASDGVSRSLRCAGCREEETAAVDSVRRVRGVRRDEDDGEAEASGKGENGCRGGENCPAGEARVERVDGLQTGCAGEDCNDEKGRVEKDQNEREISRGANSGRSSGVAKSVAKTKGTVTGLAGTDEEASDSDVGKEAGISEKKLQQTAEEERGDGSKLQGIEAAVRERMETRETRDEPGSRACRNRSEAEERRASKGERKRKEREDETRDGRDVDGSSKVKQSRGKRTAEDTQPGEERTSIPKGRQEKTPAREAGCLEPKGGGYQQEDQGEVDEMRMEKATTADRGRSRGAVRDGNEGRKGQATGGRDDGHKVRRTCPEKRGKRQKIKTAAADVEALPVHVVEDDEEDGVAELRVESTPRDKKREDKARDRTAREKAKQVSLVKEAIAVEESCTLSSDSSPDTLSSSRRALSFHGGEERRKRDAPQDSPCEESCRADGGRAGAASLPACAKAKTQLSRVSPEVSLSSPLVSPGGAPPSRGRPLGWGVLPRPRLPAGIGLKGADEETVSGGPASEGSAKGQPVEREAGPNDGEPKGRLGRAVDSFDRKEPSSRPGEAAGFLCPLHASRDLSFLESRAGVGNAGAAERRLGRATASPSWTGRGERRGSGPDGGEGATGETDRAGNAARGAASRSGRCPCCLKLVNIFWQFCFVRRPVDGVLHPVDPFTLATKSKLPHGPHRVSHPSYASRGAAPSPSRPSFVRRGTLLQVHWRFEAGARGGGRVSKVSLSGQDPMVGTYFLRAAGRVESPGKVAAHVPNVPRPLRESGGVGEAAPSTPQQHESSDCGTEGAARSSPASSFGAPASKATAKKTEKGTEKGTGSGAGLDSRGGQREGATESGAGPEHEAASTSDKTAPKLHSLVAGWSATFSCLEGHVFDRSYEELEGGKWCPVCSAAALLTSAAKRSAMRHDRQVEEKFRERQQKLIQEARQQFAATAAGMSSSAERLRRQAQEDVRRYSSSGQNDREKSPEGPGGRPAPYIPQPNLPVFAAAAATAAAFAARAAGGATGAGGSSAGGVGGKEGHRGAGSRQGGASGKARVVPEPVDAKTEGGPRSLCASKEGHQGDRRDAKAAGKPLTEAQALAVRRVLACKQTSAWTILQIERPSRDTAPQTLRTQARAAFRQLALLVHPDKNPHPRAAEAMHVVTGAFQQIIGHR</sequence>
<dbReference type="PANTHER" id="PTHR44665">
    <property type="entry name" value="DNAJ HOMOLOG SUBFAMILY C MEMBER 14"/>
    <property type="match status" value="1"/>
</dbReference>
<feature type="region of interest" description="Disordered" evidence="1">
    <location>
        <begin position="1518"/>
        <end position="1632"/>
    </location>
</feature>
<feature type="compositionally biased region" description="Polar residues" evidence="1">
    <location>
        <begin position="183"/>
        <end position="198"/>
    </location>
</feature>
<feature type="compositionally biased region" description="Basic and acidic residues" evidence="1">
    <location>
        <begin position="747"/>
        <end position="760"/>
    </location>
</feature>
<feature type="compositionally biased region" description="Low complexity" evidence="1">
    <location>
        <begin position="2189"/>
        <end position="2217"/>
    </location>
</feature>
<feature type="compositionally biased region" description="Low complexity" evidence="1">
    <location>
        <begin position="791"/>
        <end position="812"/>
    </location>
</feature>
<feature type="compositionally biased region" description="Basic and acidic residues" evidence="1">
    <location>
        <begin position="1521"/>
        <end position="1533"/>
    </location>
</feature>
<feature type="region of interest" description="Disordered" evidence="1">
    <location>
        <begin position="1397"/>
        <end position="1432"/>
    </location>
</feature>
<name>F0JB79_NEOCL</name>
<feature type="region of interest" description="Disordered" evidence="1">
    <location>
        <begin position="2313"/>
        <end position="2364"/>
    </location>
</feature>
<feature type="compositionally biased region" description="Basic and acidic residues" evidence="1">
    <location>
        <begin position="1865"/>
        <end position="1888"/>
    </location>
</feature>
<feature type="region of interest" description="Disordered" evidence="1">
    <location>
        <begin position="1447"/>
        <end position="1496"/>
    </location>
</feature>
<feature type="compositionally biased region" description="Low complexity" evidence="1">
    <location>
        <begin position="1227"/>
        <end position="1239"/>
    </location>
</feature>
<feature type="compositionally biased region" description="Basic and acidic residues" evidence="1">
    <location>
        <begin position="2084"/>
        <end position="2111"/>
    </location>
</feature>
<feature type="compositionally biased region" description="Low complexity" evidence="1">
    <location>
        <begin position="2354"/>
        <end position="2364"/>
    </location>
</feature>
<dbReference type="Gene3D" id="1.10.287.110">
    <property type="entry name" value="DnaJ domain"/>
    <property type="match status" value="1"/>
</dbReference>
<feature type="compositionally biased region" description="Basic and acidic residues" evidence="1">
    <location>
        <begin position="813"/>
        <end position="832"/>
    </location>
</feature>
<dbReference type="CDD" id="cd06257">
    <property type="entry name" value="DnaJ"/>
    <property type="match status" value="1"/>
</dbReference>
<dbReference type="InterPro" id="IPR001623">
    <property type="entry name" value="DnaJ_domain"/>
</dbReference>
<feature type="compositionally biased region" description="Basic and acidic residues" evidence="1">
    <location>
        <begin position="1897"/>
        <end position="1930"/>
    </location>
</feature>
<feature type="compositionally biased region" description="Polar residues" evidence="1">
    <location>
        <begin position="1026"/>
        <end position="1038"/>
    </location>
</feature>
<feature type="region of interest" description="Disordered" evidence="1">
    <location>
        <begin position="2737"/>
        <end position="2806"/>
    </location>
</feature>
<feature type="region of interest" description="Disordered" evidence="1">
    <location>
        <begin position="522"/>
        <end position="668"/>
    </location>
</feature>
<gene>
    <name evidence="3" type="ORF">BN1204_069930</name>
    <name evidence="2" type="ORF">NCLIV_069930</name>
</gene>
<feature type="compositionally biased region" description="Low complexity" evidence="1">
    <location>
        <begin position="880"/>
        <end position="908"/>
    </location>
</feature>
<feature type="compositionally biased region" description="Low complexity" evidence="1">
    <location>
        <begin position="1687"/>
        <end position="1708"/>
    </location>
</feature>
<feature type="compositionally biased region" description="Basic and acidic residues" evidence="1">
    <location>
        <begin position="767"/>
        <end position="776"/>
    </location>
</feature>
<proteinExistence type="predicted"/>
<feature type="region of interest" description="Disordered" evidence="1">
    <location>
        <begin position="1676"/>
        <end position="2290"/>
    </location>
</feature>
<feature type="compositionally biased region" description="Low complexity" evidence="1">
    <location>
        <begin position="921"/>
        <end position="934"/>
    </location>
</feature>
<feature type="compositionally biased region" description="Basic and acidic residues" evidence="1">
    <location>
        <begin position="2006"/>
        <end position="2053"/>
    </location>
</feature>
<feature type="region of interest" description="Disordered" evidence="1">
    <location>
        <begin position="2664"/>
        <end position="2714"/>
    </location>
</feature>
<organism>
    <name type="scientific">Neospora caninum (strain Liverpool)</name>
    <dbReference type="NCBI Taxonomy" id="572307"/>
    <lineage>
        <taxon>Eukaryota</taxon>
        <taxon>Sar</taxon>
        <taxon>Alveolata</taxon>
        <taxon>Apicomplexa</taxon>
        <taxon>Conoidasida</taxon>
        <taxon>Coccidia</taxon>
        <taxon>Eucoccidiorida</taxon>
        <taxon>Eimeriorina</taxon>
        <taxon>Sarcocystidae</taxon>
        <taxon>Neospora</taxon>
    </lineage>
</organism>
<dbReference type="VEuPathDB" id="ToxoDB:NCLIV_069930"/>
<feature type="compositionally biased region" description="Basic and acidic residues" evidence="1">
    <location>
        <begin position="2791"/>
        <end position="2803"/>
    </location>
</feature>
<evidence type="ECO:0000313" key="2">
    <source>
        <dbReference type="EMBL" id="CCA30100.1"/>
    </source>
</evidence>
<feature type="compositionally biased region" description="Polar residues" evidence="1">
    <location>
        <begin position="584"/>
        <end position="594"/>
    </location>
</feature>
<accession>F0JB79</accession>
<feature type="compositionally biased region" description="Basic and acidic residues" evidence="1">
    <location>
        <begin position="2676"/>
        <end position="2688"/>
    </location>
</feature>
<feature type="region of interest" description="Disordered" evidence="1">
    <location>
        <begin position="2406"/>
        <end position="2432"/>
    </location>
</feature>
<feature type="compositionally biased region" description="Gly residues" evidence="1">
    <location>
        <begin position="2737"/>
        <end position="2751"/>
    </location>
</feature>
<dbReference type="EMBL" id="LN714488">
    <property type="protein sequence ID" value="CEL71346.1"/>
    <property type="molecule type" value="Genomic_DNA"/>
</dbReference>
<feature type="compositionally biased region" description="Low complexity" evidence="1">
    <location>
        <begin position="2521"/>
        <end position="2538"/>
    </location>
</feature>
<feature type="compositionally biased region" description="Low complexity" evidence="1">
    <location>
        <begin position="2416"/>
        <end position="2431"/>
    </location>
</feature>
<reference evidence="3" key="3">
    <citation type="journal article" date="2015" name="PLoS ONE">
        <title>Comprehensive Evaluation of Toxoplasma gondii VEG and Neospora caninum LIV Genomes with Tachyzoite Stage Transcriptome and Proteome Defines Novel Transcript Features.</title>
        <authorList>
            <person name="Ramaprasad A."/>
            <person name="Mourier T."/>
            <person name="Naeem R."/>
            <person name="Malas T.B."/>
            <person name="Moussa E."/>
            <person name="Panigrahi A."/>
            <person name="Vermont S.J."/>
            <person name="Otto T.D."/>
            <person name="Wastling J."/>
            <person name="Pain A."/>
        </authorList>
    </citation>
    <scope>NUCLEOTIDE SEQUENCE</scope>
    <source>
        <strain evidence="3">Liverpool</strain>
    </source>
</reference>
<feature type="region of interest" description="Disordered" evidence="1">
    <location>
        <begin position="687"/>
        <end position="707"/>
    </location>
</feature>
<feature type="compositionally biased region" description="Basic and acidic residues" evidence="1">
    <location>
        <begin position="2148"/>
        <end position="2158"/>
    </location>
</feature>
<feature type="compositionally biased region" description="Gly residues" evidence="1">
    <location>
        <begin position="634"/>
        <end position="647"/>
    </location>
</feature>
<dbReference type="InterPro" id="IPR036869">
    <property type="entry name" value="J_dom_sf"/>
</dbReference>
<feature type="region of interest" description="Disordered" evidence="1">
    <location>
        <begin position="1648"/>
        <end position="1667"/>
    </location>
</feature>
<protein>
    <submittedName>
        <fullName evidence="2">DnaJ domain-containing protein, putative</fullName>
    </submittedName>
</protein>
<feature type="region of interest" description="Disordered" evidence="1">
    <location>
        <begin position="1186"/>
        <end position="1351"/>
    </location>
</feature>
<reference evidence="2" key="1">
    <citation type="submission" date="2011-03" db="EMBL/GenBank/DDBJ databases">
        <title>Comparative genomics and transcriptomics of Neospora caninum and Toxoplasma gondii.</title>
        <authorList>
            <person name="Reid A.J."/>
            <person name="Sohal A."/>
            <person name="Harris D."/>
            <person name="Quail M."/>
            <person name="Sanders M."/>
            <person name="Berriman M."/>
            <person name="Wastling J.M."/>
            <person name="Pain A."/>
        </authorList>
    </citation>
    <scope>NUCLEOTIDE SEQUENCE</scope>
    <source>
        <strain evidence="2">Liverpool</strain>
    </source>
</reference>
<feature type="compositionally biased region" description="Low complexity" evidence="1">
    <location>
        <begin position="2125"/>
        <end position="2140"/>
    </location>
</feature>
<feature type="region of interest" description="Disordered" evidence="1">
    <location>
        <begin position="490"/>
        <end position="509"/>
    </location>
</feature>